<feature type="signal peptide" evidence="1">
    <location>
        <begin position="1"/>
        <end position="24"/>
    </location>
</feature>
<evidence type="ECO:0000313" key="2">
    <source>
        <dbReference type="EMBL" id="KAJ8043065.1"/>
    </source>
</evidence>
<accession>A0A9Q1HEJ3</accession>
<comment type="caution">
    <text evidence="2">The sequence shown here is derived from an EMBL/GenBank/DDBJ whole genome shotgun (WGS) entry which is preliminary data.</text>
</comment>
<dbReference type="EMBL" id="JAIZAY010000004">
    <property type="protein sequence ID" value="KAJ8043065.1"/>
    <property type="molecule type" value="Genomic_DNA"/>
</dbReference>
<protein>
    <recommendedName>
        <fullName evidence="4">Secreted protein</fullName>
    </recommendedName>
</protein>
<gene>
    <name evidence="2" type="ORF">HOLleu_09997</name>
</gene>
<dbReference type="Proteomes" id="UP001152320">
    <property type="component" value="Chromosome 4"/>
</dbReference>
<keyword evidence="1" id="KW-0732">Signal</keyword>
<proteinExistence type="predicted"/>
<organism evidence="2 3">
    <name type="scientific">Holothuria leucospilota</name>
    <name type="common">Black long sea cucumber</name>
    <name type="synonym">Mertensiothuria leucospilota</name>
    <dbReference type="NCBI Taxonomy" id="206669"/>
    <lineage>
        <taxon>Eukaryota</taxon>
        <taxon>Metazoa</taxon>
        <taxon>Echinodermata</taxon>
        <taxon>Eleutherozoa</taxon>
        <taxon>Echinozoa</taxon>
        <taxon>Holothuroidea</taxon>
        <taxon>Aspidochirotacea</taxon>
        <taxon>Aspidochirotida</taxon>
        <taxon>Holothuriidae</taxon>
        <taxon>Holothuria</taxon>
    </lineage>
</organism>
<feature type="chain" id="PRO_5040314373" description="Secreted protein" evidence="1">
    <location>
        <begin position="25"/>
        <end position="77"/>
    </location>
</feature>
<evidence type="ECO:0000256" key="1">
    <source>
        <dbReference type="SAM" id="SignalP"/>
    </source>
</evidence>
<evidence type="ECO:0008006" key="4">
    <source>
        <dbReference type="Google" id="ProtNLM"/>
    </source>
</evidence>
<reference evidence="2" key="1">
    <citation type="submission" date="2021-10" db="EMBL/GenBank/DDBJ databases">
        <title>Tropical sea cucumber genome reveals ecological adaptation and Cuvierian tubules defense mechanism.</title>
        <authorList>
            <person name="Chen T."/>
        </authorList>
    </citation>
    <scope>NUCLEOTIDE SEQUENCE</scope>
    <source>
        <strain evidence="2">Nanhai2018</strain>
        <tissue evidence="2">Muscle</tissue>
    </source>
</reference>
<keyword evidence="3" id="KW-1185">Reference proteome</keyword>
<evidence type="ECO:0000313" key="3">
    <source>
        <dbReference type="Proteomes" id="UP001152320"/>
    </source>
</evidence>
<dbReference type="AlphaFoldDB" id="A0A9Q1HEJ3"/>
<sequence length="77" mass="8352">MAAAAWTILGAFTAIVKMATPVLCVQQVKYTMKYVTTYETPFWYTLISVGSSSQLGGGAERSFRRPSWGRGLVGGDL</sequence>
<name>A0A9Q1HEJ3_HOLLE</name>